<sequence>MKRIGILGGTFDPPHIGHLIIAEEVRLALDLAEVWFIPSYTPPHKDNAKTGPEQRLKMVRLATKSNPYFKVDTIEIERSGKSYTIDTIEELKRRHPDNEFYFIIGADMVEYLPRWYRIEELTELVTFVGVKRSNYQLESRYSILIVDIPLIEVSSTLLRERCMNGVSVHYWLPAPVYQYMKEHRLYEH</sequence>
<dbReference type="RefSeq" id="WP_050353130.1">
    <property type="nucleotide sequence ID" value="NZ_BOSN01000001.1"/>
</dbReference>
<dbReference type="InterPro" id="IPR014729">
    <property type="entry name" value="Rossmann-like_a/b/a_fold"/>
</dbReference>
<dbReference type="PANTHER" id="PTHR39321:SF3">
    <property type="entry name" value="PHOSPHOPANTETHEINE ADENYLYLTRANSFERASE"/>
    <property type="match status" value="1"/>
</dbReference>
<organism evidence="12 13">
    <name type="scientific">Virgibacillus pantothenticus</name>
    <dbReference type="NCBI Taxonomy" id="1473"/>
    <lineage>
        <taxon>Bacteria</taxon>
        <taxon>Bacillati</taxon>
        <taxon>Bacillota</taxon>
        <taxon>Bacilli</taxon>
        <taxon>Bacillales</taxon>
        <taxon>Bacillaceae</taxon>
        <taxon>Virgibacillus</taxon>
    </lineage>
</organism>
<dbReference type="PATRIC" id="fig|1473.5.peg.2652"/>
<evidence type="ECO:0000256" key="3">
    <source>
        <dbReference type="ARBA" id="ARBA00022642"/>
    </source>
</evidence>
<dbReference type="NCBIfam" id="TIGR00482">
    <property type="entry name" value="nicotinate (nicotinamide) nucleotide adenylyltransferase"/>
    <property type="match status" value="1"/>
</dbReference>
<dbReference type="Gene3D" id="3.40.50.620">
    <property type="entry name" value="HUPs"/>
    <property type="match status" value="1"/>
</dbReference>
<evidence type="ECO:0000313" key="13">
    <source>
        <dbReference type="Proteomes" id="UP000036780"/>
    </source>
</evidence>
<dbReference type="AlphaFoldDB" id="A0A0L0QPL4"/>
<dbReference type="InterPro" id="IPR005248">
    <property type="entry name" value="NadD/NMNAT"/>
</dbReference>
<accession>A0A0L0QPL4</accession>
<evidence type="ECO:0000259" key="11">
    <source>
        <dbReference type="Pfam" id="PF01467"/>
    </source>
</evidence>
<protein>
    <recommendedName>
        <fullName evidence="10">Probable nicotinate-nucleotide adenylyltransferase</fullName>
        <ecNumber evidence="10">2.7.7.18</ecNumber>
    </recommendedName>
    <alternativeName>
        <fullName evidence="10">Deamido-NAD(+) diphosphorylase</fullName>
    </alternativeName>
    <alternativeName>
        <fullName evidence="10">Deamido-NAD(+) pyrophosphorylase</fullName>
    </alternativeName>
    <alternativeName>
        <fullName evidence="10">Nicotinate mononucleotide adenylyltransferase</fullName>
        <shortName evidence="10">NaMN adenylyltransferase</shortName>
    </alternativeName>
</protein>
<evidence type="ECO:0000256" key="4">
    <source>
        <dbReference type="ARBA" id="ARBA00022679"/>
    </source>
</evidence>
<evidence type="ECO:0000256" key="7">
    <source>
        <dbReference type="ARBA" id="ARBA00022840"/>
    </source>
</evidence>
<keyword evidence="3 10" id="KW-0662">Pyridine nucleotide biosynthesis</keyword>
<dbReference type="SUPFAM" id="SSF52374">
    <property type="entry name" value="Nucleotidylyl transferase"/>
    <property type="match status" value="1"/>
</dbReference>
<keyword evidence="8 10" id="KW-0520">NAD</keyword>
<evidence type="ECO:0000256" key="5">
    <source>
        <dbReference type="ARBA" id="ARBA00022695"/>
    </source>
</evidence>
<comment type="catalytic activity">
    <reaction evidence="9 10">
        <text>nicotinate beta-D-ribonucleotide + ATP + H(+) = deamido-NAD(+) + diphosphate</text>
        <dbReference type="Rhea" id="RHEA:22860"/>
        <dbReference type="ChEBI" id="CHEBI:15378"/>
        <dbReference type="ChEBI" id="CHEBI:30616"/>
        <dbReference type="ChEBI" id="CHEBI:33019"/>
        <dbReference type="ChEBI" id="CHEBI:57502"/>
        <dbReference type="ChEBI" id="CHEBI:58437"/>
        <dbReference type="EC" id="2.7.7.18"/>
    </reaction>
</comment>
<evidence type="ECO:0000256" key="9">
    <source>
        <dbReference type="ARBA" id="ARBA00048721"/>
    </source>
</evidence>
<name>A0A0L0QPL4_VIRPA</name>
<dbReference type="GeneID" id="66870259"/>
<proteinExistence type="inferred from homology"/>
<keyword evidence="6 10" id="KW-0547">Nucleotide-binding</keyword>
<dbReference type="NCBIfam" id="NF000841">
    <property type="entry name" value="PRK00071.1-4"/>
    <property type="match status" value="1"/>
</dbReference>
<dbReference type="EMBL" id="LGTO01000007">
    <property type="protein sequence ID" value="KNE20555.1"/>
    <property type="molecule type" value="Genomic_DNA"/>
</dbReference>
<comment type="similarity">
    <text evidence="10">Belongs to the NadD family.</text>
</comment>
<dbReference type="GO" id="GO:0005524">
    <property type="term" value="F:ATP binding"/>
    <property type="evidence" value="ECO:0007669"/>
    <property type="project" value="UniProtKB-KW"/>
</dbReference>
<keyword evidence="7 10" id="KW-0067">ATP-binding</keyword>
<evidence type="ECO:0000256" key="6">
    <source>
        <dbReference type="ARBA" id="ARBA00022741"/>
    </source>
</evidence>
<dbReference type="OrthoDB" id="5295945at2"/>
<dbReference type="HAMAP" id="MF_00244">
    <property type="entry name" value="NaMN_adenylyltr"/>
    <property type="match status" value="1"/>
</dbReference>
<dbReference type="EC" id="2.7.7.18" evidence="10"/>
<comment type="function">
    <text evidence="1 10">Catalyzes the reversible adenylation of nicotinate mononucleotide (NaMN) to nicotinic acid adenine dinucleotide (NaAD).</text>
</comment>
<comment type="pathway">
    <text evidence="2 10">Cofactor biosynthesis; NAD(+) biosynthesis; deamido-NAD(+) from nicotinate D-ribonucleotide: step 1/1.</text>
</comment>
<dbReference type="GO" id="GO:0004515">
    <property type="term" value="F:nicotinate-nucleotide adenylyltransferase activity"/>
    <property type="evidence" value="ECO:0007669"/>
    <property type="project" value="UniProtKB-UniRule"/>
</dbReference>
<dbReference type="NCBIfam" id="TIGR00125">
    <property type="entry name" value="cyt_tran_rel"/>
    <property type="match status" value="1"/>
</dbReference>
<evidence type="ECO:0000256" key="2">
    <source>
        <dbReference type="ARBA" id="ARBA00005019"/>
    </source>
</evidence>
<dbReference type="Pfam" id="PF01467">
    <property type="entry name" value="CTP_transf_like"/>
    <property type="match status" value="1"/>
</dbReference>
<dbReference type="UniPathway" id="UPA00253">
    <property type="reaction ID" value="UER00332"/>
</dbReference>
<reference evidence="13" key="1">
    <citation type="submission" date="2015-07" db="EMBL/GenBank/DDBJ databases">
        <title>Fjat-10053 dsm26.</title>
        <authorList>
            <person name="Liu B."/>
            <person name="Wang J."/>
            <person name="Zhu Y."/>
            <person name="Liu G."/>
            <person name="Chen Q."/>
            <person name="Chen Z."/>
            <person name="Lan J."/>
            <person name="Che J."/>
            <person name="Ge C."/>
            <person name="Shi H."/>
            <person name="Pan Z."/>
            <person name="Liu X."/>
        </authorList>
    </citation>
    <scope>NUCLEOTIDE SEQUENCE [LARGE SCALE GENOMIC DNA]</scope>
    <source>
        <strain evidence="13">DSM 26</strain>
    </source>
</reference>
<evidence type="ECO:0000256" key="8">
    <source>
        <dbReference type="ARBA" id="ARBA00023027"/>
    </source>
</evidence>
<evidence type="ECO:0000256" key="10">
    <source>
        <dbReference type="HAMAP-Rule" id="MF_00244"/>
    </source>
</evidence>
<feature type="domain" description="Cytidyltransferase-like" evidence="11">
    <location>
        <begin position="6"/>
        <end position="161"/>
    </location>
</feature>
<dbReference type="GO" id="GO:0009435">
    <property type="term" value="P:NAD+ biosynthetic process"/>
    <property type="evidence" value="ECO:0007669"/>
    <property type="project" value="UniProtKB-UniRule"/>
</dbReference>
<dbReference type="InterPro" id="IPR004821">
    <property type="entry name" value="Cyt_trans-like"/>
</dbReference>
<dbReference type="CDD" id="cd02165">
    <property type="entry name" value="NMNAT"/>
    <property type="match status" value="1"/>
</dbReference>
<evidence type="ECO:0000256" key="1">
    <source>
        <dbReference type="ARBA" id="ARBA00002324"/>
    </source>
</evidence>
<dbReference type="NCBIfam" id="NF000840">
    <property type="entry name" value="PRK00071.1-3"/>
    <property type="match status" value="1"/>
</dbReference>
<dbReference type="Proteomes" id="UP000036780">
    <property type="component" value="Unassembled WGS sequence"/>
</dbReference>
<evidence type="ECO:0000313" key="12">
    <source>
        <dbReference type="EMBL" id="KNE20555.1"/>
    </source>
</evidence>
<keyword evidence="5 10" id="KW-0548">Nucleotidyltransferase</keyword>
<gene>
    <name evidence="10" type="primary">nadD</name>
    <name evidence="12" type="ORF">AFK71_19555</name>
</gene>
<keyword evidence="13" id="KW-1185">Reference proteome</keyword>
<keyword evidence="4 10" id="KW-0808">Transferase</keyword>
<dbReference type="PANTHER" id="PTHR39321">
    <property type="entry name" value="NICOTINATE-NUCLEOTIDE ADENYLYLTRANSFERASE-RELATED"/>
    <property type="match status" value="1"/>
</dbReference>
<comment type="caution">
    <text evidence="12">The sequence shown here is derived from an EMBL/GenBank/DDBJ whole genome shotgun (WGS) entry which is preliminary data.</text>
</comment>